<name>A0A2T4GS84_FUSCU</name>
<dbReference type="GO" id="GO:0005739">
    <property type="term" value="C:mitochondrion"/>
    <property type="evidence" value="ECO:0007669"/>
    <property type="project" value="TreeGrafter"/>
</dbReference>
<dbReference type="SUPFAM" id="SSF53383">
    <property type="entry name" value="PLP-dependent transferases"/>
    <property type="match status" value="1"/>
</dbReference>
<feature type="coiled-coil region" evidence="11">
    <location>
        <begin position="428"/>
        <end position="480"/>
    </location>
</feature>
<evidence type="ECO:0000256" key="5">
    <source>
        <dbReference type="ARBA" id="ARBA00022576"/>
    </source>
</evidence>
<gene>
    <name evidence="12" type="ORF">FCULG_00011818</name>
</gene>
<dbReference type="InterPro" id="IPR015424">
    <property type="entry name" value="PyrdxlP-dep_Trfase"/>
</dbReference>
<dbReference type="InterPro" id="IPR015421">
    <property type="entry name" value="PyrdxlP-dep_Trfase_major"/>
</dbReference>
<dbReference type="PROSITE" id="PS00600">
    <property type="entry name" value="AA_TRANSFER_CLASS_3"/>
    <property type="match status" value="1"/>
</dbReference>
<dbReference type="InterPro" id="IPR005814">
    <property type="entry name" value="Aminotrans_3"/>
</dbReference>
<dbReference type="GO" id="GO:0030170">
    <property type="term" value="F:pyridoxal phosphate binding"/>
    <property type="evidence" value="ECO:0007669"/>
    <property type="project" value="InterPro"/>
</dbReference>
<evidence type="ECO:0000313" key="12">
    <source>
        <dbReference type="EMBL" id="PTD06379.1"/>
    </source>
</evidence>
<evidence type="ECO:0000256" key="9">
    <source>
        <dbReference type="ARBA" id="ARBA00031787"/>
    </source>
</evidence>
<protein>
    <recommendedName>
        <fullName evidence="4">4-aminobutyrate aminotransferase</fullName>
        <ecNumber evidence="3">2.6.1.19</ecNumber>
    </recommendedName>
    <alternativeName>
        <fullName evidence="9">GABA aminotransferase</fullName>
    </alternativeName>
    <alternativeName>
        <fullName evidence="8">Gamma-amino-N-butyrate transaminase</fullName>
    </alternativeName>
</protein>
<keyword evidence="6 12" id="KW-0808">Transferase</keyword>
<comment type="caution">
    <text evidence="12">The sequence shown here is derived from an EMBL/GenBank/DDBJ whole genome shotgun (WGS) entry which is preliminary data.</text>
</comment>
<evidence type="ECO:0000256" key="11">
    <source>
        <dbReference type="SAM" id="Coils"/>
    </source>
</evidence>
<comment type="catalytic activity">
    <reaction evidence="10">
        <text>4-aminobutanoate + 2-oxoglutarate = succinate semialdehyde + L-glutamate</text>
        <dbReference type="Rhea" id="RHEA:23352"/>
        <dbReference type="ChEBI" id="CHEBI:16810"/>
        <dbReference type="ChEBI" id="CHEBI:29985"/>
        <dbReference type="ChEBI" id="CHEBI:57706"/>
        <dbReference type="ChEBI" id="CHEBI:59888"/>
        <dbReference type="EC" id="2.6.1.19"/>
    </reaction>
</comment>
<dbReference type="AlphaFoldDB" id="A0A2T4GS84"/>
<keyword evidence="5 12" id="KW-0032">Aminotransferase</keyword>
<accession>A0A2T4GS84</accession>
<keyword evidence="7" id="KW-0663">Pyridoxal phosphate</keyword>
<evidence type="ECO:0000256" key="3">
    <source>
        <dbReference type="ARBA" id="ARBA00012912"/>
    </source>
</evidence>
<evidence type="ECO:0000256" key="7">
    <source>
        <dbReference type="ARBA" id="ARBA00022898"/>
    </source>
</evidence>
<organism evidence="12 13">
    <name type="scientific">Fusarium culmorum</name>
    <dbReference type="NCBI Taxonomy" id="5516"/>
    <lineage>
        <taxon>Eukaryota</taxon>
        <taxon>Fungi</taxon>
        <taxon>Dikarya</taxon>
        <taxon>Ascomycota</taxon>
        <taxon>Pezizomycotina</taxon>
        <taxon>Sordariomycetes</taxon>
        <taxon>Hypocreomycetidae</taxon>
        <taxon>Hypocreales</taxon>
        <taxon>Nectriaceae</taxon>
        <taxon>Fusarium</taxon>
    </lineage>
</organism>
<keyword evidence="11" id="KW-0175">Coiled coil</keyword>
<dbReference type="OrthoDB" id="10260828at2759"/>
<evidence type="ECO:0000256" key="6">
    <source>
        <dbReference type="ARBA" id="ARBA00022679"/>
    </source>
</evidence>
<sequence length="562" mass="63553">MGSLATLINSFAEPNGPEAKTEILGPKGIVLQKELNTHLDSRTVNIMCDYEKSQGNYLVDVDGNTFLDAYSQIASIPVGYNNPVLKKAAQSPEMINRPATGFFPRGDYAKLLEEGILKVAPRGAPYVWMALSCTDVNEGVYKAAFIWYRCRKDWTEEELRTCMLNQATGSPDLAVLSFKSGFHGRLFASLATTRTKTLHKLDIPTFNWPQAPFPLLKYPLEDHIEDNKKEEQRYLDEVKRLHDSWHCPVAAIIVEPIQSEGRDNHASPGFFKSLQQITKDRGIVFIVDEIQTGVRSTGKFWAYEHWDLPSPLDIITFSKKFQAAGYYFSNPELRPEAALRLFNTWLGDPCRAVLAELAATKPQSFGNVRGSGTTIAWDLEGTEARNDVVTLPGTQPTLKEELDLPIETGDKDKEEIALTYPDFYKDKVTKLKHKLRELEKRYNNLLNTAKFNSKVAKNKIEELKGKVSNIANLTENLSKELYKEYIKYTAALAAIGKDPGEILKPRQPDPYSGQPERLRGFLTNLRSYQIYYPIQFSSNKAKVRYGLSLLKDKAKRLIEPII</sequence>
<keyword evidence="13" id="KW-1185">Reference proteome</keyword>
<dbReference type="Gene3D" id="3.40.640.10">
    <property type="entry name" value="Type I PLP-dependent aspartate aminotransferase-like (Major domain)"/>
    <property type="match status" value="1"/>
</dbReference>
<dbReference type="InterPro" id="IPR015422">
    <property type="entry name" value="PyrdxlP-dep_Trfase_small"/>
</dbReference>
<proteinExistence type="inferred from homology"/>
<comment type="cofactor">
    <cofactor evidence="1">
        <name>pyridoxal 5'-phosphate</name>
        <dbReference type="ChEBI" id="CHEBI:597326"/>
    </cofactor>
</comment>
<dbReference type="PANTHER" id="PTHR43206">
    <property type="entry name" value="AMINOTRANSFERASE"/>
    <property type="match status" value="1"/>
</dbReference>
<dbReference type="OMA" id="RTVNIMC"/>
<reference evidence="12 13" key="1">
    <citation type="submission" date="2018-02" db="EMBL/GenBank/DDBJ databases">
        <title>Fusarium culmorum secondary metabolites in fungal-bacterial-plant interactions.</title>
        <authorList>
            <person name="Schmidt R."/>
        </authorList>
    </citation>
    <scope>NUCLEOTIDE SEQUENCE [LARGE SCALE GENOMIC DNA]</scope>
    <source>
        <strain evidence="12 13">PV</strain>
    </source>
</reference>
<dbReference type="Gene3D" id="3.90.1150.10">
    <property type="entry name" value="Aspartate Aminotransferase, domain 1"/>
    <property type="match status" value="1"/>
</dbReference>
<evidence type="ECO:0000256" key="10">
    <source>
        <dbReference type="ARBA" id="ARBA00048021"/>
    </source>
</evidence>
<evidence type="ECO:0000256" key="4">
    <source>
        <dbReference type="ARBA" id="ARBA00018543"/>
    </source>
</evidence>
<dbReference type="EMBL" id="PVEM01000007">
    <property type="protein sequence ID" value="PTD06379.1"/>
    <property type="molecule type" value="Genomic_DNA"/>
</dbReference>
<dbReference type="EC" id="2.6.1.19" evidence="3"/>
<dbReference type="GO" id="GO:0034386">
    <property type="term" value="F:4-aminobutyrate:2-oxoglutarate transaminase activity"/>
    <property type="evidence" value="ECO:0007669"/>
    <property type="project" value="UniProtKB-EC"/>
</dbReference>
<evidence type="ECO:0000256" key="8">
    <source>
        <dbReference type="ARBA" id="ARBA00030204"/>
    </source>
</evidence>
<evidence type="ECO:0000256" key="1">
    <source>
        <dbReference type="ARBA" id="ARBA00001933"/>
    </source>
</evidence>
<dbReference type="PANTHER" id="PTHR43206:SF1">
    <property type="entry name" value="4-AMINOBUTYRATE AMINOTRANSFERASE, MITOCHONDRIAL"/>
    <property type="match status" value="1"/>
</dbReference>
<dbReference type="InterPro" id="IPR049704">
    <property type="entry name" value="Aminotrans_3_PPA_site"/>
</dbReference>
<comment type="similarity">
    <text evidence="2">Belongs to the class-III pyridoxal-phosphate-dependent aminotransferase family.</text>
</comment>
<dbReference type="FunFam" id="3.40.640.10:FF:000073">
    <property type="entry name" value="Probable 4-aminobutyrate aminotransferase"/>
    <property type="match status" value="1"/>
</dbReference>
<dbReference type="GO" id="GO:0009450">
    <property type="term" value="P:gamma-aminobutyric acid catabolic process"/>
    <property type="evidence" value="ECO:0007669"/>
    <property type="project" value="TreeGrafter"/>
</dbReference>
<dbReference type="Pfam" id="PF00202">
    <property type="entry name" value="Aminotran_3"/>
    <property type="match status" value="1"/>
</dbReference>
<dbReference type="Proteomes" id="UP000241587">
    <property type="component" value="Unassembled WGS sequence"/>
</dbReference>
<evidence type="ECO:0000256" key="2">
    <source>
        <dbReference type="ARBA" id="ARBA00008954"/>
    </source>
</evidence>
<evidence type="ECO:0000313" key="13">
    <source>
        <dbReference type="Proteomes" id="UP000241587"/>
    </source>
</evidence>